<feature type="transmembrane region" description="Helical" evidence="1">
    <location>
        <begin position="25"/>
        <end position="55"/>
    </location>
</feature>
<proteinExistence type="predicted"/>
<dbReference type="InterPro" id="IPR042099">
    <property type="entry name" value="ANL_N_sf"/>
</dbReference>
<evidence type="ECO:0000259" key="3">
    <source>
        <dbReference type="Pfam" id="PF13193"/>
    </source>
</evidence>
<evidence type="ECO:0000259" key="2">
    <source>
        <dbReference type="Pfam" id="PF00501"/>
    </source>
</evidence>
<dbReference type="EMBL" id="CAEZYG010000108">
    <property type="protein sequence ID" value="CAB4714288.1"/>
    <property type="molecule type" value="Genomic_DNA"/>
</dbReference>
<name>A0A6J6QYT3_9ZZZZ</name>
<keyword evidence="1" id="KW-1133">Transmembrane helix</keyword>
<keyword evidence="1" id="KW-0472">Membrane</keyword>
<dbReference type="InterPro" id="IPR025110">
    <property type="entry name" value="AMP-bd_C"/>
</dbReference>
<dbReference type="InterPro" id="IPR000873">
    <property type="entry name" value="AMP-dep_synth/lig_dom"/>
</dbReference>
<dbReference type="Pfam" id="PF00501">
    <property type="entry name" value="AMP-binding"/>
    <property type="match status" value="1"/>
</dbReference>
<gene>
    <name evidence="4" type="ORF">UFOPK2657_00671</name>
</gene>
<evidence type="ECO:0000256" key="1">
    <source>
        <dbReference type="SAM" id="Phobius"/>
    </source>
</evidence>
<sequence length="323" mass="34944">MLSHHNLLTNLQQLMQLSPLTQQDVVFGVLPLFHIFGLNVVLGLSMFVGASVVLVQRFDPVTALETFAERRVTVVPGAPPVWTALSQVPGINAASFSTVRLALTGASKMPEDITRMLADKCGVVVHEGYGLTEASPVISMSVDRTVHVGSIGHVLPGIELRLVDENGDDAESGDSGEIWVRGDNVFRGYLRDEEATSRVITPEGWLRTGDVAVRDDDGYLFLVDRVKDLIIVSGFNVYPAEVESVLNAHAAIAQSAVVGVAHPHTGEAVRAYVVLESGAYLDEESVIEWCQKHVARYKCPSKVLIVESLPTGGTGKVLRRALR</sequence>
<dbReference type="AlphaFoldDB" id="A0A6J6QYT3"/>
<feature type="domain" description="AMP-binding enzyme C-terminal" evidence="3">
    <location>
        <begin position="241"/>
        <end position="316"/>
    </location>
</feature>
<dbReference type="Gene3D" id="3.30.300.30">
    <property type="match status" value="1"/>
</dbReference>
<reference evidence="4" key="1">
    <citation type="submission" date="2020-05" db="EMBL/GenBank/DDBJ databases">
        <authorList>
            <person name="Chiriac C."/>
            <person name="Salcher M."/>
            <person name="Ghai R."/>
            <person name="Kavagutti S V."/>
        </authorList>
    </citation>
    <scope>NUCLEOTIDE SEQUENCE</scope>
</reference>
<organism evidence="4">
    <name type="scientific">freshwater metagenome</name>
    <dbReference type="NCBI Taxonomy" id="449393"/>
    <lineage>
        <taxon>unclassified sequences</taxon>
        <taxon>metagenomes</taxon>
        <taxon>ecological metagenomes</taxon>
    </lineage>
</organism>
<feature type="domain" description="AMP-dependent synthetase/ligase" evidence="2">
    <location>
        <begin position="1"/>
        <end position="190"/>
    </location>
</feature>
<dbReference type="SUPFAM" id="SSF56801">
    <property type="entry name" value="Acetyl-CoA synthetase-like"/>
    <property type="match status" value="1"/>
</dbReference>
<dbReference type="Gene3D" id="3.40.50.12780">
    <property type="entry name" value="N-terminal domain of ligase-like"/>
    <property type="match status" value="1"/>
</dbReference>
<keyword evidence="1" id="KW-0812">Transmembrane</keyword>
<dbReference type="GO" id="GO:0016405">
    <property type="term" value="F:CoA-ligase activity"/>
    <property type="evidence" value="ECO:0007669"/>
    <property type="project" value="TreeGrafter"/>
</dbReference>
<protein>
    <submittedName>
        <fullName evidence="4">Unannotated protein</fullName>
    </submittedName>
</protein>
<dbReference type="Pfam" id="PF13193">
    <property type="entry name" value="AMP-binding_C"/>
    <property type="match status" value="1"/>
</dbReference>
<dbReference type="InterPro" id="IPR045851">
    <property type="entry name" value="AMP-bd_C_sf"/>
</dbReference>
<dbReference type="PANTHER" id="PTHR24096">
    <property type="entry name" value="LONG-CHAIN-FATTY-ACID--COA LIGASE"/>
    <property type="match status" value="1"/>
</dbReference>
<accession>A0A6J6QYT3</accession>
<evidence type="ECO:0000313" key="4">
    <source>
        <dbReference type="EMBL" id="CAB4714288.1"/>
    </source>
</evidence>